<keyword evidence="2" id="KW-1185">Reference proteome</keyword>
<dbReference type="AlphaFoldDB" id="A0ABD1YNW9"/>
<sequence length="83" mass="8777">MVVTSNSARSVQKYGARSSKRCTRSVKIRSLVQRRLQGALRTSGADSGSRQVLVGRGLSSDSIFAAISQNEGRPGGSQSLLPV</sequence>
<evidence type="ECO:0000313" key="1">
    <source>
        <dbReference type="EMBL" id="KAL2632476.1"/>
    </source>
</evidence>
<name>A0ABD1YNW9_9MARC</name>
<protein>
    <recommendedName>
        <fullName evidence="3">Ribosomal protein S12</fullName>
    </recommendedName>
</protein>
<accession>A0ABD1YNW9</accession>
<comment type="caution">
    <text evidence="1">The sequence shown here is derived from an EMBL/GenBank/DDBJ whole genome shotgun (WGS) entry which is preliminary data.</text>
</comment>
<proteinExistence type="predicted"/>
<dbReference type="Proteomes" id="UP001605036">
    <property type="component" value="Unassembled WGS sequence"/>
</dbReference>
<gene>
    <name evidence="1" type="ORF">R1flu_003955</name>
</gene>
<evidence type="ECO:0008006" key="3">
    <source>
        <dbReference type="Google" id="ProtNLM"/>
    </source>
</evidence>
<evidence type="ECO:0000313" key="2">
    <source>
        <dbReference type="Proteomes" id="UP001605036"/>
    </source>
</evidence>
<reference evidence="1 2" key="1">
    <citation type="submission" date="2024-09" db="EMBL/GenBank/DDBJ databases">
        <title>Chromosome-scale assembly of Riccia fluitans.</title>
        <authorList>
            <person name="Paukszto L."/>
            <person name="Sawicki J."/>
            <person name="Karawczyk K."/>
            <person name="Piernik-Szablinska J."/>
            <person name="Szczecinska M."/>
            <person name="Mazdziarz M."/>
        </authorList>
    </citation>
    <scope>NUCLEOTIDE SEQUENCE [LARGE SCALE GENOMIC DNA]</scope>
    <source>
        <strain evidence="1">Rf_01</strain>
        <tissue evidence="1">Aerial parts of the thallus</tissue>
    </source>
</reference>
<dbReference type="EMBL" id="JBHFFA010000003">
    <property type="protein sequence ID" value="KAL2632476.1"/>
    <property type="molecule type" value="Genomic_DNA"/>
</dbReference>
<organism evidence="1 2">
    <name type="scientific">Riccia fluitans</name>
    <dbReference type="NCBI Taxonomy" id="41844"/>
    <lineage>
        <taxon>Eukaryota</taxon>
        <taxon>Viridiplantae</taxon>
        <taxon>Streptophyta</taxon>
        <taxon>Embryophyta</taxon>
        <taxon>Marchantiophyta</taxon>
        <taxon>Marchantiopsida</taxon>
        <taxon>Marchantiidae</taxon>
        <taxon>Marchantiales</taxon>
        <taxon>Ricciaceae</taxon>
        <taxon>Riccia</taxon>
    </lineage>
</organism>